<feature type="region of interest" description="Disordered" evidence="1">
    <location>
        <begin position="120"/>
        <end position="154"/>
    </location>
</feature>
<evidence type="ECO:0000313" key="3">
    <source>
        <dbReference type="Proteomes" id="UP000624709"/>
    </source>
</evidence>
<evidence type="ECO:0000256" key="1">
    <source>
        <dbReference type="SAM" id="MobiDB-lite"/>
    </source>
</evidence>
<protein>
    <recommendedName>
        <fullName evidence="4">tRNA adenosine deaminase-associated protein</fullName>
    </recommendedName>
</protein>
<feature type="compositionally biased region" description="Acidic residues" evidence="1">
    <location>
        <begin position="120"/>
        <end position="152"/>
    </location>
</feature>
<proteinExistence type="predicted"/>
<evidence type="ECO:0008006" key="4">
    <source>
        <dbReference type="Google" id="ProtNLM"/>
    </source>
</evidence>
<comment type="caution">
    <text evidence="2">The sequence shown here is derived from an EMBL/GenBank/DDBJ whole genome shotgun (WGS) entry which is preliminary data.</text>
</comment>
<dbReference type="EMBL" id="BOMS01000080">
    <property type="protein sequence ID" value="GIE69117.1"/>
    <property type="molecule type" value="Genomic_DNA"/>
</dbReference>
<organism evidence="2 3">
    <name type="scientific">Actinoplanes palleronii</name>
    <dbReference type="NCBI Taxonomy" id="113570"/>
    <lineage>
        <taxon>Bacteria</taxon>
        <taxon>Bacillati</taxon>
        <taxon>Actinomycetota</taxon>
        <taxon>Actinomycetes</taxon>
        <taxon>Micromonosporales</taxon>
        <taxon>Micromonosporaceae</taxon>
        <taxon>Actinoplanes</taxon>
    </lineage>
</organism>
<gene>
    <name evidence="2" type="ORF">Apa02nite_052250</name>
</gene>
<dbReference type="InterPro" id="IPR023869">
    <property type="entry name" value="tRNA_Adeno_NH3ase_assoc_put"/>
</dbReference>
<sequence>MARRTCRPTRYRQGAEDKNRVGGIVSIFAAAVARGKNGWTASELDLSGLADIDEVVDALRDAEPDAELALLFVESDDEYLSILRLDEGEDLRVFGSDSGFAEESRIGSVLLGEVEAPAVDTDDLLDHDDADQADDDDEDDRPAADPDADPIGDAELLNDLGVTAQRLLALCGMEGMLPSDITAEICQKVGCGDEMEELREA</sequence>
<evidence type="ECO:0000313" key="2">
    <source>
        <dbReference type="EMBL" id="GIE69117.1"/>
    </source>
</evidence>
<name>A0ABQ4BET1_9ACTN</name>
<keyword evidence="3" id="KW-1185">Reference proteome</keyword>
<dbReference type="Proteomes" id="UP000624709">
    <property type="component" value="Unassembled WGS sequence"/>
</dbReference>
<accession>A0ABQ4BET1</accession>
<dbReference type="NCBIfam" id="TIGR03941">
    <property type="entry name" value="tRNA_deam_assoc"/>
    <property type="match status" value="1"/>
</dbReference>
<reference evidence="2 3" key="1">
    <citation type="submission" date="2021-01" db="EMBL/GenBank/DDBJ databases">
        <title>Whole genome shotgun sequence of Actinoplanes palleronii NBRC 14916.</title>
        <authorList>
            <person name="Komaki H."/>
            <person name="Tamura T."/>
        </authorList>
    </citation>
    <scope>NUCLEOTIDE SEQUENCE [LARGE SCALE GENOMIC DNA]</scope>
    <source>
        <strain evidence="2 3">NBRC 14916</strain>
    </source>
</reference>